<dbReference type="EMBL" id="QRDW01000002">
    <property type="protein sequence ID" value="RED52032.1"/>
    <property type="molecule type" value="Genomic_DNA"/>
</dbReference>
<protein>
    <submittedName>
        <fullName evidence="1">Uncharacterized protein</fullName>
    </submittedName>
</protein>
<sequence>MIFANSNRSDLGPKKLTETEFEYLDRSGTEAAQRVRDFLETWIKEFPEDESNEIRARIQSGEQSDFSSASFEIFLFSVFKQAGCKVIHHPELENGSNKHPDFLVTLPDGEEVYVEAVLASDLTAEEIAAQKRKNVVLEALENDKIPDFFLLISSNGSSNTSPPSKKLREKVQNWINKLDPDELLKANHTQISDFPQLTWTHEDWSLTITALPKSPEKRGNSVRNVGSYSDGARWVNIREPLRNAIKDKGKNMVNWKSLWSLL</sequence>
<reference evidence="1 2" key="1">
    <citation type="submission" date="2018-07" db="EMBL/GenBank/DDBJ databases">
        <title>Genomic Encyclopedia of Type Strains, Phase III (KMG-III): the genomes of soil and plant-associated and newly described type strains.</title>
        <authorList>
            <person name="Whitman W."/>
        </authorList>
    </citation>
    <scope>NUCLEOTIDE SEQUENCE [LARGE SCALE GENOMIC DNA]</scope>
    <source>
        <strain evidence="1 2">CECT 8488</strain>
    </source>
</reference>
<evidence type="ECO:0000313" key="2">
    <source>
        <dbReference type="Proteomes" id="UP000256845"/>
    </source>
</evidence>
<evidence type="ECO:0000313" key="1">
    <source>
        <dbReference type="EMBL" id="RED52032.1"/>
    </source>
</evidence>
<proteinExistence type="predicted"/>
<name>A0A3D9HRB7_9PROT</name>
<dbReference type="Proteomes" id="UP000256845">
    <property type="component" value="Unassembled WGS sequence"/>
</dbReference>
<dbReference type="AlphaFoldDB" id="A0A3D9HRB7"/>
<comment type="caution">
    <text evidence="1">The sequence shown here is derived from an EMBL/GenBank/DDBJ whole genome shotgun (WGS) entry which is preliminary data.</text>
</comment>
<dbReference type="RefSeq" id="WP_115935595.1">
    <property type="nucleotide sequence ID" value="NZ_QRDW01000002.1"/>
</dbReference>
<accession>A0A3D9HRB7</accession>
<dbReference type="OrthoDB" id="8421028at2"/>
<gene>
    <name evidence="1" type="ORF">DFP90_10248</name>
</gene>
<organism evidence="1 2">
    <name type="scientific">Aestuariispira insulae</name>
    <dbReference type="NCBI Taxonomy" id="1461337"/>
    <lineage>
        <taxon>Bacteria</taxon>
        <taxon>Pseudomonadati</taxon>
        <taxon>Pseudomonadota</taxon>
        <taxon>Alphaproteobacteria</taxon>
        <taxon>Rhodospirillales</taxon>
        <taxon>Kiloniellaceae</taxon>
        <taxon>Aestuariispira</taxon>
    </lineage>
</organism>
<keyword evidence="2" id="KW-1185">Reference proteome</keyword>